<dbReference type="InterPro" id="IPR031616">
    <property type="entry name" value="BsrE-like"/>
</dbReference>
<dbReference type="EMBL" id="JBHUFF010000002">
    <property type="protein sequence ID" value="MFD1798308.1"/>
    <property type="molecule type" value="Genomic_DNA"/>
</dbReference>
<keyword evidence="1" id="KW-0472">Membrane</keyword>
<keyword evidence="1" id="KW-1133">Transmembrane helix</keyword>
<sequence>MEISAEISERRSLLSVTESLQFMIGFGSLLIFLISLVVVLITQNNDKKITVYKL</sequence>
<evidence type="ECO:0000256" key="1">
    <source>
        <dbReference type="SAM" id="Phobius"/>
    </source>
</evidence>
<keyword evidence="1" id="KW-0812">Transmembrane</keyword>
<dbReference type="RefSeq" id="WP_082664180.1">
    <property type="nucleotide sequence ID" value="NZ_JBHSQC010000011.1"/>
</dbReference>
<keyword evidence="3" id="KW-1185">Reference proteome</keyword>
<accession>A0ABW4NJM4</accession>
<proteinExistence type="predicted"/>
<feature type="transmembrane region" description="Helical" evidence="1">
    <location>
        <begin position="20"/>
        <end position="41"/>
    </location>
</feature>
<dbReference type="Proteomes" id="UP001597285">
    <property type="component" value="Unassembled WGS sequence"/>
</dbReference>
<dbReference type="Pfam" id="PF16935">
    <property type="entry name" value="Hol_Tox"/>
    <property type="match status" value="1"/>
</dbReference>
<reference evidence="3" key="1">
    <citation type="journal article" date="2019" name="Int. J. Syst. Evol. Microbiol.">
        <title>The Global Catalogue of Microorganisms (GCM) 10K type strain sequencing project: providing services to taxonomists for standard genome sequencing and annotation.</title>
        <authorList>
            <consortium name="The Broad Institute Genomics Platform"/>
            <consortium name="The Broad Institute Genome Sequencing Center for Infectious Disease"/>
            <person name="Wu L."/>
            <person name="Ma J."/>
        </authorList>
    </citation>
    <scope>NUCLEOTIDE SEQUENCE [LARGE SCALE GENOMIC DNA]</scope>
    <source>
        <strain evidence="3">KCTC 42143</strain>
    </source>
</reference>
<name>A0ABW4NJM4_9LACT</name>
<evidence type="ECO:0000313" key="2">
    <source>
        <dbReference type="EMBL" id="MFD1798308.1"/>
    </source>
</evidence>
<evidence type="ECO:0000313" key="3">
    <source>
        <dbReference type="Proteomes" id="UP001597285"/>
    </source>
</evidence>
<organism evidence="2 3">
    <name type="scientific">Carnobacterium antarcticum</name>
    <dbReference type="NCBI Taxonomy" id="2126436"/>
    <lineage>
        <taxon>Bacteria</taxon>
        <taxon>Bacillati</taxon>
        <taxon>Bacillota</taxon>
        <taxon>Bacilli</taxon>
        <taxon>Lactobacillales</taxon>
        <taxon>Carnobacteriaceae</taxon>
        <taxon>Carnobacterium</taxon>
    </lineage>
</organism>
<comment type="caution">
    <text evidence="2">The sequence shown here is derived from an EMBL/GenBank/DDBJ whole genome shotgun (WGS) entry which is preliminary data.</text>
</comment>
<protein>
    <submittedName>
        <fullName evidence="2">Holin-like toxin</fullName>
    </submittedName>
</protein>
<gene>
    <name evidence="2" type="ORF">ACFSBK_00320</name>
</gene>